<sequence length="171" mass="18468">MLKRLGDHDDGFMATRLSADVSAQATFGGTTDISSDRVENQNVAPQSSQGVAMKPTGIVANLSVPDLPEAREFYTDFLGLGVEAFNLGWVANFQSPDGRAAVQLVTRDATSPPDSVISVHVGDGVEEAYEDALRRGFEIVHPLTTEEWGVRRFLVRAPDGNVVNIVSHKDD</sequence>
<dbReference type="SUPFAM" id="SSF54593">
    <property type="entry name" value="Glyoxalase/Bleomycin resistance protein/Dihydroxybiphenyl dioxygenase"/>
    <property type="match status" value="1"/>
</dbReference>
<dbReference type="InterPro" id="IPR004360">
    <property type="entry name" value="Glyas_Fos-R_dOase_dom"/>
</dbReference>
<dbReference type="Gene3D" id="3.10.180.10">
    <property type="entry name" value="2,3-Dihydroxybiphenyl 1,2-Dioxygenase, domain 1"/>
    <property type="match status" value="1"/>
</dbReference>
<dbReference type="Pfam" id="PF00903">
    <property type="entry name" value="Glyoxalase"/>
    <property type="match status" value="1"/>
</dbReference>
<gene>
    <name evidence="2" type="ORF">DFR67_1118</name>
</gene>
<evidence type="ECO:0000313" key="2">
    <source>
        <dbReference type="EMBL" id="PYE14934.1"/>
    </source>
</evidence>
<keyword evidence="3" id="KW-1185">Reference proteome</keyword>
<dbReference type="GO" id="GO:0016829">
    <property type="term" value="F:lyase activity"/>
    <property type="evidence" value="ECO:0007669"/>
    <property type="project" value="UniProtKB-KW"/>
</dbReference>
<feature type="domain" description="VOC" evidence="1">
    <location>
        <begin position="55"/>
        <end position="168"/>
    </location>
</feature>
<accession>A0A318RL22</accession>
<evidence type="ECO:0000313" key="3">
    <source>
        <dbReference type="Proteomes" id="UP000247591"/>
    </source>
</evidence>
<dbReference type="InterPro" id="IPR029068">
    <property type="entry name" value="Glyas_Bleomycin-R_OHBP_Dase"/>
</dbReference>
<reference evidence="2 3" key="1">
    <citation type="submission" date="2018-06" db="EMBL/GenBank/DDBJ databases">
        <title>Genomic Encyclopedia of Type Strains, Phase IV (KMG-IV): sequencing the most valuable type-strain genomes for metagenomic binning, comparative biology and taxonomic classification.</title>
        <authorList>
            <person name="Goeker M."/>
        </authorList>
    </citation>
    <scope>NUCLEOTIDE SEQUENCE [LARGE SCALE GENOMIC DNA]</scope>
    <source>
        <strain evidence="2 3">DSM 45521</strain>
    </source>
</reference>
<name>A0A318RL22_WILLI</name>
<evidence type="ECO:0000259" key="1">
    <source>
        <dbReference type="PROSITE" id="PS51819"/>
    </source>
</evidence>
<comment type="caution">
    <text evidence="2">The sequence shown here is derived from an EMBL/GenBank/DDBJ whole genome shotgun (WGS) entry which is preliminary data.</text>
</comment>
<dbReference type="PROSITE" id="PS51819">
    <property type="entry name" value="VOC"/>
    <property type="match status" value="1"/>
</dbReference>
<dbReference type="InterPro" id="IPR037523">
    <property type="entry name" value="VOC_core"/>
</dbReference>
<dbReference type="Proteomes" id="UP000247591">
    <property type="component" value="Unassembled WGS sequence"/>
</dbReference>
<keyword evidence="2" id="KW-0456">Lyase</keyword>
<dbReference type="AlphaFoldDB" id="A0A318RL22"/>
<proteinExistence type="predicted"/>
<protein>
    <submittedName>
        <fullName evidence="2">Putative enzyme related to lactoylglutathione lyase</fullName>
    </submittedName>
</protein>
<organism evidence="2 3">
    <name type="scientific">Williamsia limnetica</name>
    <dbReference type="NCBI Taxonomy" id="882452"/>
    <lineage>
        <taxon>Bacteria</taxon>
        <taxon>Bacillati</taxon>
        <taxon>Actinomycetota</taxon>
        <taxon>Actinomycetes</taxon>
        <taxon>Mycobacteriales</taxon>
        <taxon>Nocardiaceae</taxon>
        <taxon>Williamsia</taxon>
    </lineage>
</organism>
<dbReference type="EMBL" id="QJSP01000011">
    <property type="protein sequence ID" value="PYE14934.1"/>
    <property type="molecule type" value="Genomic_DNA"/>
</dbReference>